<proteinExistence type="predicted"/>
<dbReference type="GeneID" id="42365043"/>
<organism evidence="1 2">
    <name type="scientific">Candidatus Nanohalobium constans</name>
    <dbReference type="NCBI Taxonomy" id="2565781"/>
    <lineage>
        <taxon>Archaea</taxon>
        <taxon>Candidatus Nanohalarchaeota</taxon>
        <taxon>Candidatus Nanohalobia</taxon>
        <taxon>Candidatus Nanohalobiales</taxon>
        <taxon>Candidatus Nanohalobiaceae</taxon>
        <taxon>Candidatus Nanohalobium</taxon>
    </lineage>
</organism>
<evidence type="ECO:0000313" key="2">
    <source>
        <dbReference type="Proteomes" id="UP000377803"/>
    </source>
</evidence>
<dbReference type="EMBL" id="CP040089">
    <property type="protein sequence ID" value="QGA80548.1"/>
    <property type="molecule type" value="Genomic_DNA"/>
</dbReference>
<dbReference type="Proteomes" id="UP000377803">
    <property type="component" value="Chromosome"/>
</dbReference>
<dbReference type="AlphaFoldDB" id="A0A5Q0UG10"/>
<keyword evidence="2" id="KW-1185">Reference proteome</keyword>
<dbReference type="RefSeq" id="WP_153550288.1">
    <property type="nucleotide sequence ID" value="NZ_CP040089.1"/>
</dbReference>
<accession>A0A5Q0UG10</accession>
<dbReference type="KEGG" id="ncon:LC1Nh_0657"/>
<sequence>MNWSEKVLSGALVSAGTAIGYSIFQQKLNEAKDEYLEATPAERQELDAEAKEFMMSHEVDQIDSVYDLATSIYSVGLEDLDDLLKYEGVIKDQKITSNSRERSMRDLEEKIDNLF</sequence>
<name>A0A5Q0UG10_9ARCH</name>
<reference evidence="2" key="1">
    <citation type="submission" date="2019-05" db="EMBL/GenBank/DDBJ databases">
        <title>Candidatus Nanohalobium constans, a novel model system to study the DPANN nano-sized archaea: genomic and physiological characterization of a nanoarchaeon co-cultured with its chitinotrophic host.</title>
        <authorList>
            <person name="La Cono V."/>
            <person name="Arcadi E."/>
            <person name="Crisafi F."/>
            <person name="Denaro R."/>
            <person name="La Spada G."/>
            <person name="Messina E."/>
            <person name="Smedile F."/>
            <person name="Toshchakov S.V."/>
            <person name="Shevchenko M.A."/>
            <person name="Golyshin P.N."/>
            <person name="Golyshina O.V."/>
            <person name="Ferrer M."/>
            <person name="Rohde M."/>
            <person name="Mushegian A."/>
            <person name="Sorokin D.Y."/>
            <person name="Giuliano L."/>
            <person name="Yakimov M.M."/>
        </authorList>
    </citation>
    <scope>NUCLEOTIDE SEQUENCE [LARGE SCALE GENOMIC DNA]</scope>
    <source>
        <strain evidence="2">LC1Nh</strain>
    </source>
</reference>
<gene>
    <name evidence="1" type="ORF">LC1Nh_0657</name>
</gene>
<protein>
    <submittedName>
        <fullName evidence="1">Uncharacterized protein</fullName>
    </submittedName>
</protein>
<evidence type="ECO:0000313" key="1">
    <source>
        <dbReference type="EMBL" id="QGA80548.1"/>
    </source>
</evidence>